<keyword evidence="1" id="KW-0812">Transmembrane</keyword>
<keyword evidence="2" id="KW-0830">Ubiquinone</keyword>
<feature type="transmembrane region" description="Helical" evidence="1">
    <location>
        <begin position="7"/>
        <end position="23"/>
    </location>
</feature>
<evidence type="ECO:0000313" key="2">
    <source>
        <dbReference type="EMBL" id="MBB4147872.1"/>
    </source>
</evidence>
<accession>A0A7W6LPM7</accession>
<protein>
    <submittedName>
        <fullName evidence="2">NADH:ubiquinone oxidoreductase subunit 6 (Subunit J)</fullName>
    </submittedName>
</protein>
<keyword evidence="1" id="KW-1133">Transmembrane helix</keyword>
<feature type="transmembrane region" description="Helical" evidence="1">
    <location>
        <begin position="29"/>
        <end position="49"/>
    </location>
</feature>
<sequence length="124" mass="13417">MFIRNPTFWILNPVLIVVTAASAQYRPLAILSVIAIFIAFIAWIAGGLLDRPRFHAVLGDEWIEGETGVYSTIALWGGVLIAAAATDEAQTMPLFGIVQALVMPGAIGMMVSQLPLTRMFGQRS</sequence>
<dbReference type="EMBL" id="JACIEU010000006">
    <property type="protein sequence ID" value="MBB4147872.1"/>
    <property type="molecule type" value="Genomic_DNA"/>
</dbReference>
<comment type="caution">
    <text evidence="2">The sequence shown here is derived from an EMBL/GenBank/DDBJ whole genome shotgun (WGS) entry which is preliminary data.</text>
</comment>
<organism evidence="2 3">
    <name type="scientific">Sphingobium scionense</name>
    <dbReference type="NCBI Taxonomy" id="1404341"/>
    <lineage>
        <taxon>Bacteria</taxon>
        <taxon>Pseudomonadati</taxon>
        <taxon>Pseudomonadota</taxon>
        <taxon>Alphaproteobacteria</taxon>
        <taxon>Sphingomonadales</taxon>
        <taxon>Sphingomonadaceae</taxon>
        <taxon>Sphingobium</taxon>
    </lineage>
</organism>
<evidence type="ECO:0000256" key="1">
    <source>
        <dbReference type="SAM" id="Phobius"/>
    </source>
</evidence>
<feature type="transmembrane region" description="Helical" evidence="1">
    <location>
        <begin position="69"/>
        <end position="86"/>
    </location>
</feature>
<dbReference type="Proteomes" id="UP000590524">
    <property type="component" value="Unassembled WGS sequence"/>
</dbReference>
<gene>
    <name evidence="2" type="ORF">GGQ90_001650</name>
</gene>
<reference evidence="2 3" key="1">
    <citation type="submission" date="2020-08" db="EMBL/GenBank/DDBJ databases">
        <title>Genomic Encyclopedia of Type Strains, Phase IV (KMG-IV): sequencing the most valuable type-strain genomes for metagenomic binning, comparative biology and taxonomic classification.</title>
        <authorList>
            <person name="Goeker M."/>
        </authorList>
    </citation>
    <scope>NUCLEOTIDE SEQUENCE [LARGE SCALE GENOMIC DNA]</scope>
    <source>
        <strain evidence="2 3">DSM 19371</strain>
    </source>
</reference>
<dbReference type="RefSeq" id="WP_223178156.1">
    <property type="nucleotide sequence ID" value="NZ_JACIEU010000006.1"/>
</dbReference>
<dbReference type="AlphaFoldDB" id="A0A7W6LPM7"/>
<proteinExistence type="predicted"/>
<keyword evidence="1" id="KW-0472">Membrane</keyword>
<evidence type="ECO:0000313" key="3">
    <source>
        <dbReference type="Proteomes" id="UP000590524"/>
    </source>
</evidence>
<keyword evidence="3" id="KW-1185">Reference proteome</keyword>
<name>A0A7W6LPM7_9SPHN</name>
<feature type="transmembrane region" description="Helical" evidence="1">
    <location>
        <begin position="92"/>
        <end position="116"/>
    </location>
</feature>